<evidence type="ECO:0000256" key="3">
    <source>
        <dbReference type="SAM" id="MobiDB-lite"/>
    </source>
</evidence>
<evidence type="ECO:0000259" key="4">
    <source>
        <dbReference type="PROSITE" id="PS50235"/>
    </source>
</evidence>
<dbReference type="GO" id="GO:0004843">
    <property type="term" value="F:cysteine-type deubiquitinase activity"/>
    <property type="evidence" value="ECO:0007669"/>
    <property type="project" value="UniProtKB-UniRule"/>
</dbReference>
<feature type="domain" description="USP" evidence="4">
    <location>
        <begin position="285"/>
        <end position="880"/>
    </location>
</feature>
<reference evidence="6" key="3">
    <citation type="submission" date="2022-01" db="UniProtKB">
        <authorList>
            <consortium name="EnsemblPlants"/>
        </authorList>
    </citation>
    <scope>IDENTIFICATION</scope>
    <source>
        <strain evidence="6">subsp. vulgare</strain>
    </source>
</reference>
<dbReference type="InterPro" id="IPR035927">
    <property type="entry name" value="DUSP-like_sf"/>
</dbReference>
<dbReference type="Gene3D" id="3.90.70.10">
    <property type="entry name" value="Cysteine proteinases"/>
    <property type="match status" value="2"/>
</dbReference>
<dbReference type="PROSITE" id="PS00973">
    <property type="entry name" value="USP_2"/>
    <property type="match status" value="1"/>
</dbReference>
<dbReference type="PANTHER" id="PTHR21646">
    <property type="entry name" value="UBIQUITIN CARBOXYL-TERMINAL HYDROLASE"/>
    <property type="match status" value="1"/>
</dbReference>
<dbReference type="InterPro" id="IPR038765">
    <property type="entry name" value="Papain-like_cys_pep_sf"/>
</dbReference>
<dbReference type="Gene3D" id="3.30.2230.10">
    <property type="entry name" value="DUSP-like"/>
    <property type="match status" value="1"/>
</dbReference>
<keyword evidence="2" id="KW-0788">Thiol protease</keyword>
<dbReference type="Proteomes" id="UP000011116">
    <property type="component" value="Chromosome 1H"/>
</dbReference>
<dbReference type="PROSITE" id="PS51283">
    <property type="entry name" value="DUSP"/>
    <property type="match status" value="1"/>
</dbReference>
<dbReference type="EnsemblPlants" id="HORVU.MOREX.r3.1HG0035690.1">
    <property type="protein sequence ID" value="HORVU.MOREX.r3.1HG0035690.1"/>
    <property type="gene ID" value="HORVU.MOREX.r3.1HG0035690"/>
</dbReference>
<dbReference type="Pfam" id="PF06337">
    <property type="entry name" value="DUSP"/>
    <property type="match status" value="1"/>
</dbReference>
<dbReference type="InterPro" id="IPR006615">
    <property type="entry name" value="Pept_C19_DUSP"/>
</dbReference>
<evidence type="ECO:0000313" key="6">
    <source>
        <dbReference type="EnsemblPlants" id="HORVU.MOREX.r3.1HG0035690.1"/>
    </source>
</evidence>
<dbReference type="Pfam" id="PF00443">
    <property type="entry name" value="UCH"/>
    <property type="match status" value="1"/>
</dbReference>
<feature type="region of interest" description="Disordered" evidence="3">
    <location>
        <begin position="245"/>
        <end position="266"/>
    </location>
</feature>
<dbReference type="SMR" id="A0A8I6W5C7"/>
<dbReference type="InterPro" id="IPR001394">
    <property type="entry name" value="Peptidase_C19_UCH"/>
</dbReference>
<dbReference type="InterPro" id="IPR050185">
    <property type="entry name" value="Ub_carboxyl-term_hydrolase"/>
</dbReference>
<dbReference type="GO" id="GO:0006508">
    <property type="term" value="P:proteolysis"/>
    <property type="evidence" value="ECO:0007669"/>
    <property type="project" value="UniProtKB-KW"/>
</dbReference>
<dbReference type="Gene3D" id="3.10.20.90">
    <property type="entry name" value="Phosphatidylinositol 3-kinase Catalytic Subunit, Chain A, domain 1"/>
    <property type="match status" value="1"/>
</dbReference>
<dbReference type="SMART" id="SM00695">
    <property type="entry name" value="DUSP"/>
    <property type="match status" value="1"/>
</dbReference>
<dbReference type="AlphaFoldDB" id="A0A8I6W5C7"/>
<evidence type="ECO:0000256" key="1">
    <source>
        <dbReference type="ARBA" id="ARBA00009085"/>
    </source>
</evidence>
<dbReference type="EC" id="3.4.19.12" evidence="2"/>
<comment type="similarity">
    <text evidence="1 2">Belongs to the peptidase C19 family.</text>
</comment>
<evidence type="ECO:0000259" key="5">
    <source>
        <dbReference type="PROSITE" id="PS51283"/>
    </source>
</evidence>
<organism evidence="6 7">
    <name type="scientific">Hordeum vulgare subsp. vulgare</name>
    <name type="common">Domesticated barley</name>
    <dbReference type="NCBI Taxonomy" id="112509"/>
    <lineage>
        <taxon>Eukaryota</taxon>
        <taxon>Viridiplantae</taxon>
        <taxon>Streptophyta</taxon>
        <taxon>Embryophyta</taxon>
        <taxon>Tracheophyta</taxon>
        <taxon>Spermatophyta</taxon>
        <taxon>Magnoliopsida</taxon>
        <taxon>Liliopsida</taxon>
        <taxon>Poales</taxon>
        <taxon>Poaceae</taxon>
        <taxon>BOP clade</taxon>
        <taxon>Pooideae</taxon>
        <taxon>Triticodae</taxon>
        <taxon>Triticeae</taxon>
        <taxon>Hordeinae</taxon>
        <taxon>Hordeum</taxon>
    </lineage>
</organism>
<dbReference type="PROSITE" id="PS00972">
    <property type="entry name" value="USP_1"/>
    <property type="match status" value="1"/>
</dbReference>
<keyword evidence="2" id="KW-0378">Hydrolase</keyword>
<dbReference type="Gramene" id="HORVU.MOREX.r3.1HG0035690.1">
    <property type="protein sequence ID" value="HORVU.MOREX.r3.1HG0035690.1"/>
    <property type="gene ID" value="HORVU.MOREX.r3.1HG0035690"/>
</dbReference>
<keyword evidence="2" id="KW-0645">Protease</keyword>
<dbReference type="InterPro" id="IPR018200">
    <property type="entry name" value="USP_CS"/>
</dbReference>
<reference evidence="7" key="1">
    <citation type="journal article" date="2012" name="Nature">
        <title>A physical, genetic and functional sequence assembly of the barley genome.</title>
        <authorList>
            <consortium name="The International Barley Genome Sequencing Consortium"/>
            <person name="Mayer K.F."/>
            <person name="Waugh R."/>
            <person name="Brown J.W."/>
            <person name="Schulman A."/>
            <person name="Langridge P."/>
            <person name="Platzer M."/>
            <person name="Fincher G.B."/>
            <person name="Muehlbauer G.J."/>
            <person name="Sato K."/>
            <person name="Close T.J."/>
            <person name="Wise R.P."/>
            <person name="Stein N."/>
        </authorList>
    </citation>
    <scope>NUCLEOTIDE SEQUENCE [LARGE SCALE GENOMIC DNA]</scope>
    <source>
        <strain evidence="7">cv. Morex</strain>
    </source>
</reference>
<dbReference type="SUPFAM" id="SSF54001">
    <property type="entry name" value="Cysteine proteinases"/>
    <property type="match status" value="1"/>
</dbReference>
<evidence type="ECO:0000313" key="7">
    <source>
        <dbReference type="Proteomes" id="UP000011116"/>
    </source>
</evidence>
<dbReference type="CDD" id="cd02674">
    <property type="entry name" value="Peptidase_C19R"/>
    <property type="match status" value="1"/>
</dbReference>
<comment type="function">
    <text evidence="2">Recognizes and hydrolyzes the peptide bond at the C-terminal Gly of ubiquitin. Involved in the processing of poly-ubiquitin precursors as well as that of ubiquitinated proteins.</text>
</comment>
<proteinExistence type="inferred from homology"/>
<keyword evidence="7" id="KW-1185">Reference proteome</keyword>
<feature type="compositionally biased region" description="Low complexity" evidence="3">
    <location>
        <begin position="245"/>
        <end position="262"/>
    </location>
</feature>
<evidence type="ECO:0000256" key="2">
    <source>
        <dbReference type="RuleBase" id="RU366025"/>
    </source>
</evidence>
<dbReference type="SUPFAM" id="SSF143791">
    <property type="entry name" value="DUSP-like"/>
    <property type="match status" value="1"/>
</dbReference>
<reference evidence="6" key="2">
    <citation type="submission" date="2020-10" db="EMBL/GenBank/DDBJ databases">
        <authorList>
            <person name="Scholz U."/>
            <person name="Mascher M."/>
            <person name="Fiebig A."/>
        </authorList>
    </citation>
    <scope>NUCLEOTIDE SEQUENCE [LARGE SCALE GENOMIC DNA]</scope>
    <source>
        <strain evidence="6">cv. Morex</strain>
    </source>
</reference>
<name>A0A8I6W5C7_HORVV</name>
<dbReference type="GO" id="GO:0016579">
    <property type="term" value="P:protein deubiquitination"/>
    <property type="evidence" value="ECO:0007669"/>
    <property type="project" value="InterPro"/>
</dbReference>
<protein>
    <recommendedName>
        <fullName evidence="2">Ubiquitin carboxyl-terminal hydrolase</fullName>
        <ecNumber evidence="2">3.4.19.12</ecNumber>
    </recommendedName>
</protein>
<sequence length="903" mass="102142">MTIPSAEGLLSSASCLPCTAEEERAAVDALTRQADANVKDGDLRYLISQSRPGEIDNRKLVLEGTRSGSDTELQRTLREGEDYTLVPQDVWRKLYDWYKGGPEISRKVICEDPTSRRYIVDVYPLHLTLIDERDNSARTIKLSRKAKVNELYRLVCSLLSVERSKIHIWDHYQKTKNKKLTNLNETLEEAQLMMDQEILLEVSADDIWSSDLRTRSTSNELALLPLEPTTSSFSIAGGPNLSNGYSSGTSSSLSQDNSLNPLVRDREDGYSNFRNGTKDDIHGLTGLHNLGNTCFMNSAIQSLVHTPPLVEYFLKEYTQEINTENPLGLQGELAVAFAELLRKLWSAGRTSVPPRTFKSKLSRFAPQFSGYNQHDSQELLAFLLDGLHEDLNRVKKKPYIEAKDADDRPDEEFAEECWNYHKARNDSIIVDKFQGQYKSTLVCPECNKISVTFDPFMYLSLPLPSTVTRMMTVTVFSGTGDSLPMPFTVTVPKNGVCRDLCKALSDACCLKESETLLLAEVYDYRIYRYFSPLELLHIIKDGDQLVAYKLPVGHEKLLRIEILHRNVDRYTPEPQFNPRKLIGSPLVTCIPNDSTRKADIYAAVSAVLAPFVRAKVHAPGESLLNGCGPSLDGIVLRDNGASCEKGLSTSDVDEATSDAEFLPFKLYLSDDKGHIRNPVEEDSDHVFGLPMRLLMGWSDKEHEVYNLKYMDDLPDVFKPGFLSKKTRQEAVNLFSCLDAFLKDEPLGPDDMWYCPCCKEHRQASKKLDLWRLPEILVVHLKRFSYSRYMKNKLDTFVNFPIHDLDMSKYAKHTSGGDQPHIYELYAVINHYGGLGGGHYSAYAKLIEEDSWYHFDDSHVSSVNEEETRTSAAYLLFYRRVDGNSCAMSEVVPDDTHMVDSLEA</sequence>
<gene>
    <name evidence="6" type="primary">LOC123428791</name>
</gene>
<feature type="domain" description="DUSP" evidence="5">
    <location>
        <begin position="1"/>
        <end position="109"/>
    </location>
</feature>
<dbReference type="PANTHER" id="PTHR21646:SF46">
    <property type="entry name" value="UBIQUITIN CARBOXYL-TERMINAL HYDROLASE"/>
    <property type="match status" value="1"/>
</dbReference>
<comment type="catalytic activity">
    <reaction evidence="2">
        <text>Thiol-dependent hydrolysis of ester, thioester, amide, peptide and isopeptide bonds formed by the C-terminal Gly of ubiquitin (a 76-residue protein attached to proteins as an intracellular targeting signal).</text>
        <dbReference type="EC" id="3.4.19.12"/>
    </reaction>
</comment>
<keyword evidence="2" id="KW-0833">Ubl conjugation pathway</keyword>
<dbReference type="PROSITE" id="PS50235">
    <property type="entry name" value="USP_3"/>
    <property type="match status" value="1"/>
</dbReference>
<dbReference type="InterPro" id="IPR028889">
    <property type="entry name" value="USP"/>
</dbReference>
<accession>A0A8I6W5C7</accession>